<reference evidence="11 12" key="1">
    <citation type="submission" date="2016-08" db="EMBL/GenBank/DDBJ databases">
        <authorList>
            <person name="Seilhamer J.J."/>
        </authorList>
    </citation>
    <scope>NUCLEOTIDE SEQUENCE [LARGE SCALE GENOMIC DNA]</scope>
    <source>
        <strain evidence="11 12">CFBP7245</strain>
    </source>
</reference>
<comment type="catalytic activity">
    <reaction evidence="5">
        <text>Hydrolysis of terminal non-reducing beta-D-galactose residues in beta-D-galactosides.</text>
        <dbReference type="EC" id="3.2.1.23"/>
    </reaction>
</comment>
<dbReference type="Pfam" id="PF21317">
    <property type="entry name" value="BetaGal_ABD_1"/>
    <property type="match status" value="1"/>
</dbReference>
<feature type="domain" description="Glycoside hydrolase 35 catalytic" evidence="8">
    <location>
        <begin position="50"/>
        <end position="363"/>
    </location>
</feature>
<dbReference type="AlphaFoldDB" id="A0A2S7BZ74"/>
<feature type="domain" description="Beta-galactosidase galactose-binding" evidence="10">
    <location>
        <begin position="544"/>
        <end position="600"/>
    </location>
</feature>
<dbReference type="InterPro" id="IPR048912">
    <property type="entry name" value="BetaGal1-like_ABD1"/>
</dbReference>
<keyword evidence="2 5" id="KW-0378">Hydrolase</keyword>
<evidence type="ECO:0000256" key="3">
    <source>
        <dbReference type="ARBA" id="ARBA00023295"/>
    </source>
</evidence>
<dbReference type="SUPFAM" id="SSF51445">
    <property type="entry name" value="(Trans)glycosidases"/>
    <property type="match status" value="1"/>
</dbReference>
<organism evidence="11 12">
    <name type="scientific">Xanthomonas dyei</name>
    <dbReference type="NCBI Taxonomy" id="743699"/>
    <lineage>
        <taxon>Bacteria</taxon>
        <taxon>Pseudomonadati</taxon>
        <taxon>Pseudomonadota</taxon>
        <taxon>Gammaproteobacteria</taxon>
        <taxon>Lysobacterales</taxon>
        <taxon>Lysobacteraceae</taxon>
        <taxon>Xanthomonas</taxon>
    </lineage>
</organism>
<evidence type="ECO:0000256" key="7">
    <source>
        <dbReference type="SAM" id="SignalP"/>
    </source>
</evidence>
<dbReference type="Proteomes" id="UP000238908">
    <property type="component" value="Unassembled WGS sequence"/>
</dbReference>
<dbReference type="PRINTS" id="PR00742">
    <property type="entry name" value="GLHYDRLASE35"/>
</dbReference>
<comment type="similarity">
    <text evidence="1 6">Belongs to the glycosyl hydrolase 35 family.</text>
</comment>
<dbReference type="InterPro" id="IPR008979">
    <property type="entry name" value="Galactose-bd-like_sf"/>
</dbReference>
<dbReference type="InterPro" id="IPR001944">
    <property type="entry name" value="Glycoside_Hdrlase_35"/>
</dbReference>
<evidence type="ECO:0000256" key="2">
    <source>
        <dbReference type="ARBA" id="ARBA00022801"/>
    </source>
</evidence>
<dbReference type="InterPro" id="IPR031330">
    <property type="entry name" value="Gly_Hdrlase_35_cat"/>
</dbReference>
<feature type="signal peptide" evidence="7">
    <location>
        <begin position="1"/>
        <end position="18"/>
    </location>
</feature>
<comment type="caution">
    <text evidence="11">The sequence shown here is derived from an EMBL/GenBank/DDBJ whole genome shotgun (WGS) entry which is preliminary data.</text>
</comment>
<evidence type="ECO:0000256" key="1">
    <source>
        <dbReference type="ARBA" id="ARBA00009809"/>
    </source>
</evidence>
<dbReference type="EMBL" id="MDEE01000030">
    <property type="protein sequence ID" value="PPU54633.1"/>
    <property type="molecule type" value="Genomic_DNA"/>
</dbReference>
<evidence type="ECO:0000259" key="10">
    <source>
        <dbReference type="Pfam" id="PF21467"/>
    </source>
</evidence>
<evidence type="ECO:0000313" key="12">
    <source>
        <dbReference type="Proteomes" id="UP000238908"/>
    </source>
</evidence>
<keyword evidence="3 5" id="KW-0326">Glycosidase</keyword>
<gene>
    <name evidence="11" type="ORF">XdyCFBP7245_16970</name>
</gene>
<dbReference type="GO" id="GO:0004565">
    <property type="term" value="F:beta-galactosidase activity"/>
    <property type="evidence" value="ECO:0007669"/>
    <property type="project" value="UniProtKB-EC"/>
</dbReference>
<dbReference type="GO" id="GO:0005975">
    <property type="term" value="P:carbohydrate metabolic process"/>
    <property type="evidence" value="ECO:0007669"/>
    <property type="project" value="InterPro"/>
</dbReference>
<feature type="chain" id="PRO_5015406448" description="Beta-galactosidase" evidence="7">
    <location>
        <begin position="19"/>
        <end position="641"/>
    </location>
</feature>
<dbReference type="InterPro" id="IPR017853">
    <property type="entry name" value="GH"/>
</dbReference>
<dbReference type="Gene3D" id="2.60.120.260">
    <property type="entry name" value="Galactose-binding domain-like"/>
    <property type="match status" value="2"/>
</dbReference>
<dbReference type="PIRSF" id="PIRSF006336">
    <property type="entry name" value="B-gal"/>
    <property type="match status" value="1"/>
</dbReference>
<dbReference type="Gene3D" id="3.20.20.80">
    <property type="entry name" value="Glycosidases"/>
    <property type="match status" value="1"/>
</dbReference>
<evidence type="ECO:0000256" key="6">
    <source>
        <dbReference type="RuleBase" id="RU003679"/>
    </source>
</evidence>
<feature type="active site" description="Proton donor" evidence="4">
    <location>
        <position position="199"/>
    </location>
</feature>
<dbReference type="EC" id="3.2.1.23" evidence="5"/>
<evidence type="ECO:0000256" key="5">
    <source>
        <dbReference type="RuleBase" id="RU000675"/>
    </source>
</evidence>
<dbReference type="SUPFAM" id="SSF49785">
    <property type="entry name" value="Galactose-binding domain-like"/>
    <property type="match status" value="1"/>
</dbReference>
<dbReference type="InterPro" id="IPR026283">
    <property type="entry name" value="B-gal_1-like"/>
</dbReference>
<sequence>MKRRTLCTFGLFAPLGLAATPALRSPARTALPAPLPDGQPHAFGFAHGRFTLDGQPWQLRSGEMHPLRIARADWLHRIRMAKAMGLNTIALYLMWNALEREPGQFDLHTGERDFVAFIRLCQQEGMWVYLRPGPYVCAEWTLGGLPPYLLREPGMRLRDATDAHYMAAVQRYIDTVAPRIAPLMASAGGPVLMLQIENEYNMHGADVGYLQALAALWRAHGIAGPFSLAEGLKDLRRRKAYLPGAALGLDGADMADLQAAKQFAGNAPVWVAEGYPGWLTHWGDDDVARRDYAPMLRQLMAAGESFNLYVVHGGSNFGLSAGANAEDDGSQFQPALTSYDYSAPIDEGGRATPAYMTLRGIIATHLGTSLPPIPAAPPRARFASVIARPVAALWDNLRVDPVHTERPTDNQTLLKQNLGLVVYRRRIAAGAHLHLGHVHDYAVAQLDGAELGHVSRMQHARLHSDPQLALPPSTATERTLEVLVDSFGHINFGPALGDAKGLLGPVQLDGKELHDWQAFGLPLDGDHAPTLRPLHAAPTRPGLFFAADIALETVGDIYLDMGQWRKGYLWINGRLLGRYWNIGPQQGLFCPGAWLQPGNNAVLVLDLHQLEPAAIHCADGLTSAHNAPPVAALAHPERCAC</sequence>
<protein>
    <recommendedName>
        <fullName evidence="5">Beta-galactosidase</fullName>
        <ecNumber evidence="5">3.2.1.23</ecNumber>
    </recommendedName>
</protein>
<feature type="active site" description="Nucleophile" evidence="4">
    <location>
        <position position="273"/>
    </location>
</feature>
<dbReference type="Pfam" id="PF01301">
    <property type="entry name" value="Glyco_hydro_35"/>
    <property type="match status" value="1"/>
</dbReference>
<dbReference type="RefSeq" id="WP_104616712.1">
    <property type="nucleotide sequence ID" value="NZ_JBHLXZ010000028.1"/>
</dbReference>
<dbReference type="Pfam" id="PF21467">
    <property type="entry name" value="BetaGal_gal-bd"/>
    <property type="match status" value="1"/>
</dbReference>
<evidence type="ECO:0000256" key="4">
    <source>
        <dbReference type="PIRSR" id="PIRSR006336-1"/>
    </source>
</evidence>
<proteinExistence type="inferred from homology"/>
<dbReference type="PANTHER" id="PTHR23421">
    <property type="entry name" value="BETA-GALACTOSIDASE RELATED"/>
    <property type="match status" value="1"/>
</dbReference>
<name>A0A2S7BZ74_9XANT</name>
<feature type="domain" description="Beta-galactosidase 1-like first all-beta" evidence="9">
    <location>
        <begin position="414"/>
        <end position="521"/>
    </location>
</feature>
<dbReference type="PROSITE" id="PS01182">
    <property type="entry name" value="GLYCOSYL_HYDROL_F35"/>
    <property type="match status" value="1"/>
</dbReference>
<evidence type="ECO:0000259" key="8">
    <source>
        <dbReference type="Pfam" id="PF01301"/>
    </source>
</evidence>
<dbReference type="InterPro" id="IPR019801">
    <property type="entry name" value="Glyco_hydro_35_CS"/>
</dbReference>
<evidence type="ECO:0000313" key="11">
    <source>
        <dbReference type="EMBL" id="PPU54633.1"/>
    </source>
</evidence>
<keyword evidence="7" id="KW-0732">Signal</keyword>
<dbReference type="InterPro" id="IPR048913">
    <property type="entry name" value="BetaGal_gal-bd"/>
</dbReference>
<accession>A0A2S7BZ74</accession>
<evidence type="ECO:0000259" key="9">
    <source>
        <dbReference type="Pfam" id="PF21317"/>
    </source>
</evidence>